<dbReference type="AlphaFoldDB" id="A0A4R2IUW9"/>
<dbReference type="Pfam" id="PF05685">
    <property type="entry name" value="Uma2"/>
    <property type="match status" value="1"/>
</dbReference>
<dbReference type="EMBL" id="SLWS01000015">
    <property type="protein sequence ID" value="TCO48907.1"/>
    <property type="molecule type" value="Genomic_DNA"/>
</dbReference>
<dbReference type="InterPro" id="IPR008538">
    <property type="entry name" value="Uma2"/>
</dbReference>
<dbReference type="SUPFAM" id="SSF52980">
    <property type="entry name" value="Restriction endonuclease-like"/>
    <property type="match status" value="1"/>
</dbReference>
<reference evidence="2 3" key="1">
    <citation type="submission" date="2019-03" db="EMBL/GenBank/DDBJ databases">
        <title>Genomic Encyclopedia of Type Strains, Phase IV (KMG-IV): sequencing the most valuable type-strain genomes for metagenomic binning, comparative biology and taxonomic classification.</title>
        <authorList>
            <person name="Goeker M."/>
        </authorList>
    </citation>
    <scope>NUCLEOTIDE SEQUENCE [LARGE SCALE GENOMIC DNA]</scope>
    <source>
        <strain evidence="2 3">DSM 45934</strain>
    </source>
</reference>
<dbReference type="OrthoDB" id="9799703at2"/>
<dbReference type="InterPro" id="IPR011335">
    <property type="entry name" value="Restrct_endonuc-II-like"/>
</dbReference>
<sequence>MTRMGWPYDLMTLAEFEELPEDTTRQYELQDGVLVTSPLPGPLHQKARFRVTNALSSQLPSVWRVVHGVETVTRPDFPACVRVPDVVVVPDHVFDERLARFSATQVLMVVEIVSAGSRTTDTVVKPVEYAEAGVPYYWTVHLAEPMSVTAYRLGDNGQYEKDPPATGVFAVPDPFPLSLDLTELMSPRKRRVDQ</sequence>
<feature type="domain" description="Putative restriction endonuclease" evidence="1">
    <location>
        <begin position="14"/>
        <end position="180"/>
    </location>
</feature>
<name>A0A4R2IUW9_9PSEU</name>
<evidence type="ECO:0000259" key="1">
    <source>
        <dbReference type="Pfam" id="PF05685"/>
    </source>
</evidence>
<organism evidence="2 3">
    <name type="scientific">Actinocrispum wychmicini</name>
    <dbReference type="NCBI Taxonomy" id="1213861"/>
    <lineage>
        <taxon>Bacteria</taxon>
        <taxon>Bacillati</taxon>
        <taxon>Actinomycetota</taxon>
        <taxon>Actinomycetes</taxon>
        <taxon>Pseudonocardiales</taxon>
        <taxon>Pseudonocardiaceae</taxon>
        <taxon>Actinocrispum</taxon>
    </lineage>
</organism>
<dbReference type="PANTHER" id="PTHR35400:SF3">
    <property type="entry name" value="SLL1072 PROTEIN"/>
    <property type="match status" value="1"/>
</dbReference>
<dbReference type="Gene3D" id="3.90.1570.10">
    <property type="entry name" value="tt1808, chain A"/>
    <property type="match status" value="1"/>
</dbReference>
<dbReference type="PANTHER" id="PTHR35400">
    <property type="entry name" value="SLR1083 PROTEIN"/>
    <property type="match status" value="1"/>
</dbReference>
<dbReference type="CDD" id="cd06260">
    <property type="entry name" value="DUF820-like"/>
    <property type="match status" value="1"/>
</dbReference>
<proteinExistence type="predicted"/>
<protein>
    <submittedName>
        <fullName evidence="2">Uma2 family endonuclease</fullName>
    </submittedName>
</protein>
<keyword evidence="2" id="KW-0255">Endonuclease</keyword>
<accession>A0A4R2IUW9</accession>
<keyword evidence="2" id="KW-0378">Hydrolase</keyword>
<evidence type="ECO:0000313" key="2">
    <source>
        <dbReference type="EMBL" id="TCO48907.1"/>
    </source>
</evidence>
<dbReference type="Proteomes" id="UP000295680">
    <property type="component" value="Unassembled WGS sequence"/>
</dbReference>
<comment type="caution">
    <text evidence="2">The sequence shown here is derived from an EMBL/GenBank/DDBJ whole genome shotgun (WGS) entry which is preliminary data.</text>
</comment>
<dbReference type="GO" id="GO:0004519">
    <property type="term" value="F:endonuclease activity"/>
    <property type="evidence" value="ECO:0007669"/>
    <property type="project" value="UniProtKB-KW"/>
</dbReference>
<evidence type="ECO:0000313" key="3">
    <source>
        <dbReference type="Proteomes" id="UP000295680"/>
    </source>
</evidence>
<keyword evidence="2" id="KW-0540">Nuclease</keyword>
<gene>
    <name evidence="2" type="ORF">EV192_115128</name>
</gene>
<keyword evidence="3" id="KW-1185">Reference proteome</keyword>
<dbReference type="InterPro" id="IPR012296">
    <property type="entry name" value="Nuclease_put_TT1808"/>
</dbReference>